<keyword evidence="16" id="KW-1185">Reference proteome</keyword>
<protein>
    <submittedName>
        <fullName evidence="15">TonB-dependent receptor</fullName>
    </submittedName>
</protein>
<dbReference type="GO" id="GO:0009279">
    <property type="term" value="C:cell outer membrane"/>
    <property type="evidence" value="ECO:0007669"/>
    <property type="project" value="UniProtKB-SubCell"/>
</dbReference>
<evidence type="ECO:0000256" key="10">
    <source>
        <dbReference type="PROSITE-ProRule" id="PRU01360"/>
    </source>
</evidence>
<feature type="signal peptide" evidence="12">
    <location>
        <begin position="1"/>
        <end position="28"/>
    </location>
</feature>
<evidence type="ECO:0000259" key="14">
    <source>
        <dbReference type="Pfam" id="PF07715"/>
    </source>
</evidence>
<evidence type="ECO:0000256" key="7">
    <source>
        <dbReference type="ARBA" id="ARBA00023136"/>
    </source>
</evidence>
<evidence type="ECO:0000256" key="5">
    <source>
        <dbReference type="ARBA" id="ARBA00022729"/>
    </source>
</evidence>
<evidence type="ECO:0000259" key="13">
    <source>
        <dbReference type="Pfam" id="PF00593"/>
    </source>
</evidence>
<dbReference type="Pfam" id="PF00593">
    <property type="entry name" value="TonB_dep_Rec_b-barrel"/>
    <property type="match status" value="1"/>
</dbReference>
<dbReference type="InterPro" id="IPR000531">
    <property type="entry name" value="Beta-barrel_TonB"/>
</dbReference>
<feature type="domain" description="TonB-dependent receptor-like beta-barrel" evidence="13">
    <location>
        <begin position="210"/>
        <end position="624"/>
    </location>
</feature>
<keyword evidence="9 10" id="KW-0998">Cell outer membrane</keyword>
<name>A0A4Z0PY95_9BACT</name>
<keyword evidence="3 10" id="KW-1134">Transmembrane beta strand</keyword>
<dbReference type="PANTHER" id="PTHR30069">
    <property type="entry name" value="TONB-DEPENDENT OUTER MEMBRANE RECEPTOR"/>
    <property type="match status" value="1"/>
</dbReference>
<keyword evidence="4 10" id="KW-0812">Transmembrane</keyword>
<evidence type="ECO:0000256" key="6">
    <source>
        <dbReference type="ARBA" id="ARBA00023077"/>
    </source>
</evidence>
<dbReference type="InterPro" id="IPR039426">
    <property type="entry name" value="TonB-dep_rcpt-like"/>
</dbReference>
<dbReference type="SUPFAM" id="SSF56935">
    <property type="entry name" value="Porins"/>
    <property type="match status" value="1"/>
</dbReference>
<accession>A0A4Z0PY95</accession>
<dbReference type="InterPro" id="IPR037066">
    <property type="entry name" value="Plug_dom_sf"/>
</dbReference>
<evidence type="ECO:0000256" key="4">
    <source>
        <dbReference type="ARBA" id="ARBA00022692"/>
    </source>
</evidence>
<dbReference type="RefSeq" id="WP_135464418.1">
    <property type="nucleotide sequence ID" value="NZ_SRLC01000002.1"/>
</dbReference>
<feature type="domain" description="TonB-dependent receptor plug" evidence="14">
    <location>
        <begin position="61"/>
        <end position="160"/>
    </location>
</feature>
<dbReference type="Proteomes" id="UP000297549">
    <property type="component" value="Unassembled WGS sequence"/>
</dbReference>
<keyword evidence="7 10" id="KW-0472">Membrane</keyword>
<evidence type="ECO:0000313" key="16">
    <source>
        <dbReference type="Proteomes" id="UP000297549"/>
    </source>
</evidence>
<dbReference type="InterPro" id="IPR012910">
    <property type="entry name" value="Plug_dom"/>
</dbReference>
<dbReference type="PANTHER" id="PTHR30069:SF29">
    <property type="entry name" value="HEMOGLOBIN AND HEMOGLOBIN-HAPTOGLOBIN-BINDING PROTEIN 1-RELATED"/>
    <property type="match status" value="1"/>
</dbReference>
<dbReference type="InterPro" id="IPR036942">
    <property type="entry name" value="Beta-barrel_TonB_sf"/>
</dbReference>
<proteinExistence type="inferred from homology"/>
<dbReference type="GO" id="GO:0015344">
    <property type="term" value="F:siderophore uptake transmembrane transporter activity"/>
    <property type="evidence" value="ECO:0007669"/>
    <property type="project" value="TreeGrafter"/>
</dbReference>
<dbReference type="GO" id="GO:0044718">
    <property type="term" value="P:siderophore transmembrane transport"/>
    <property type="evidence" value="ECO:0007669"/>
    <property type="project" value="TreeGrafter"/>
</dbReference>
<keyword evidence="6 11" id="KW-0798">TonB box</keyword>
<keyword evidence="5 12" id="KW-0732">Signal</keyword>
<dbReference type="Gene3D" id="2.40.170.20">
    <property type="entry name" value="TonB-dependent receptor, beta-barrel domain"/>
    <property type="match status" value="1"/>
</dbReference>
<reference evidence="15 16" key="1">
    <citation type="submission" date="2019-04" db="EMBL/GenBank/DDBJ databases">
        <authorList>
            <person name="Feng G."/>
            <person name="Zhang J."/>
            <person name="Zhu H."/>
        </authorList>
    </citation>
    <scope>NUCLEOTIDE SEQUENCE [LARGE SCALE GENOMIC DNA]</scope>
    <source>
        <strain evidence="15 16">JCM 31653</strain>
    </source>
</reference>
<comment type="caution">
    <text evidence="15">The sequence shown here is derived from an EMBL/GenBank/DDBJ whole genome shotgun (WGS) entry which is preliminary data.</text>
</comment>
<evidence type="ECO:0000256" key="2">
    <source>
        <dbReference type="ARBA" id="ARBA00022448"/>
    </source>
</evidence>
<evidence type="ECO:0000256" key="8">
    <source>
        <dbReference type="ARBA" id="ARBA00023170"/>
    </source>
</evidence>
<dbReference type="PROSITE" id="PS52016">
    <property type="entry name" value="TONB_DEPENDENT_REC_3"/>
    <property type="match status" value="1"/>
</dbReference>
<dbReference type="AlphaFoldDB" id="A0A4Z0PY95"/>
<evidence type="ECO:0000256" key="3">
    <source>
        <dbReference type="ARBA" id="ARBA00022452"/>
    </source>
</evidence>
<keyword evidence="2 10" id="KW-0813">Transport</keyword>
<dbReference type="EMBL" id="SRLC01000002">
    <property type="protein sequence ID" value="TGE21873.1"/>
    <property type="molecule type" value="Genomic_DNA"/>
</dbReference>
<organism evidence="15 16">
    <name type="scientific">Hymenobacter aquaticus</name>
    <dbReference type="NCBI Taxonomy" id="1867101"/>
    <lineage>
        <taxon>Bacteria</taxon>
        <taxon>Pseudomonadati</taxon>
        <taxon>Bacteroidota</taxon>
        <taxon>Cytophagia</taxon>
        <taxon>Cytophagales</taxon>
        <taxon>Hymenobacteraceae</taxon>
        <taxon>Hymenobacter</taxon>
    </lineage>
</organism>
<evidence type="ECO:0000256" key="11">
    <source>
        <dbReference type="RuleBase" id="RU003357"/>
    </source>
</evidence>
<evidence type="ECO:0000256" key="12">
    <source>
        <dbReference type="SAM" id="SignalP"/>
    </source>
</evidence>
<comment type="subcellular location">
    <subcellularLocation>
        <location evidence="1 10">Cell outer membrane</location>
        <topology evidence="1 10">Multi-pass membrane protein</topology>
    </subcellularLocation>
</comment>
<dbReference type="Pfam" id="PF07715">
    <property type="entry name" value="Plug"/>
    <property type="match status" value="1"/>
</dbReference>
<feature type="chain" id="PRO_5021390876" evidence="12">
    <location>
        <begin position="29"/>
        <end position="651"/>
    </location>
</feature>
<evidence type="ECO:0000256" key="1">
    <source>
        <dbReference type="ARBA" id="ARBA00004571"/>
    </source>
</evidence>
<dbReference type="Gene3D" id="2.170.130.10">
    <property type="entry name" value="TonB-dependent receptor, plug domain"/>
    <property type="match status" value="1"/>
</dbReference>
<keyword evidence="8 15" id="KW-0675">Receptor</keyword>
<evidence type="ECO:0000256" key="9">
    <source>
        <dbReference type="ARBA" id="ARBA00023237"/>
    </source>
</evidence>
<gene>
    <name evidence="15" type="ORF">E5K00_16550</name>
</gene>
<sequence>MINGYRVQFLKRAGRLLALLVWPAAATAQQPDSARAITRLQQLPTVRVQGSRPGRFAVGSRVMALDSAVLGQYRAGTLADVLLAQTPVYLKNYGPGQLSSISIRGTSARHTAVLWNGFNINLPSLGEADFALFPTNGSTRVDVQYGPAGAAYGTGAVGGAVLLSSPVVWGAGGRGTVQADAGSFGLRAGSVEGSFSNAKVAVRGAASYRQARNDFYYDSLSADGPIRRRQPNADFAQWSLTQDATLRVGQQGELMAAVWLTDANRHIQPAIGSVNDHARERDQSRRLLTGYRHVASRAEWSVRGAWFEDVLNYFNGNLVSNSRVRTTQAQAEYTANFRPNLSLRAGAEAQHFAAEVDGYGQPITENRFSGFALLRYDPRPRLHLSANLRQAVVPGRRPPLAPTVGAEWQAVSTATQLLTLKASAARGYRAPTLNERYWRPGGNPDLLPESSLGYEAGLLHRWQPTAATSLQTELTAYRQLVNDWVDWTTHPTLNYSTPLNLRQVLTRGLEATTRLMWQRGQYRLSSRLAYSFTQAEKTRGYATDQNPTGRQMRYVPLHTGVLTTDQAWRHWQLTTTLSVTGYRFTDNSATDFLPSYLLLHATLARTVVVRPAWQLTVLAQGYNLTNAVYQNYAYRAMPPRSAQLSLRVAWH</sequence>
<evidence type="ECO:0000313" key="15">
    <source>
        <dbReference type="EMBL" id="TGE21873.1"/>
    </source>
</evidence>
<comment type="similarity">
    <text evidence="10 11">Belongs to the TonB-dependent receptor family.</text>
</comment>
<dbReference type="OrthoDB" id="9762903at2"/>